<name>A0A0B7NYC2_PROFF</name>
<gene>
    <name evidence="4" type="primary">hsp20 3</name>
    <name evidence="4" type="ORF">PFCIRM138_00395</name>
</gene>
<evidence type="ECO:0000256" key="2">
    <source>
        <dbReference type="RuleBase" id="RU003616"/>
    </source>
</evidence>
<evidence type="ECO:0000256" key="1">
    <source>
        <dbReference type="PROSITE-ProRule" id="PRU00285"/>
    </source>
</evidence>
<keyword evidence="4" id="KW-0346">Stress response</keyword>
<dbReference type="InterPro" id="IPR002068">
    <property type="entry name" value="A-crystallin/Hsp20_dom"/>
</dbReference>
<dbReference type="Gene3D" id="2.60.40.790">
    <property type="match status" value="1"/>
</dbReference>
<dbReference type="AlphaFoldDB" id="A0A0B7NYC2"/>
<accession>A0A0B7NYC2</accession>
<sequence>MVMALPVRGGNTEITHRDPFSELHDLTTRMNQLVQSALGDFPNRVASLWAPPVELEETEGSYVLEADLPGVKEDDVDLELRGNELSIHGEVKERERTGILRRSTRQVGKFEYRVTLPADVDPDQVNATLRDGVLRVEVAKTEATQPRRIQITKG</sequence>
<feature type="domain" description="SHSP" evidence="3">
    <location>
        <begin position="44"/>
        <end position="154"/>
    </location>
</feature>
<evidence type="ECO:0000259" key="3">
    <source>
        <dbReference type="PROSITE" id="PS01031"/>
    </source>
</evidence>
<dbReference type="InterPro" id="IPR031107">
    <property type="entry name" value="Small_HSP"/>
</dbReference>
<protein>
    <submittedName>
        <fullName evidence="4">Heat shock protein 20 3 (20 kDa chaperone 3)</fullName>
    </submittedName>
</protein>
<evidence type="ECO:0000313" key="4">
    <source>
        <dbReference type="EMBL" id="CEP25742.1"/>
    </source>
</evidence>
<dbReference type="Pfam" id="PF00011">
    <property type="entry name" value="HSP20"/>
    <property type="match status" value="1"/>
</dbReference>
<proteinExistence type="inferred from homology"/>
<dbReference type="CDD" id="cd06464">
    <property type="entry name" value="ACD_sHsps-like"/>
    <property type="match status" value="1"/>
</dbReference>
<dbReference type="PANTHER" id="PTHR11527">
    <property type="entry name" value="HEAT-SHOCK PROTEIN 20 FAMILY MEMBER"/>
    <property type="match status" value="1"/>
</dbReference>
<dbReference type="PROSITE" id="PS01031">
    <property type="entry name" value="SHSP"/>
    <property type="match status" value="1"/>
</dbReference>
<dbReference type="InterPro" id="IPR008978">
    <property type="entry name" value="HSP20-like_chaperone"/>
</dbReference>
<reference evidence="4" key="1">
    <citation type="submission" date="2014-08" db="EMBL/GenBank/DDBJ databases">
        <authorList>
            <person name="Falentin Helene"/>
        </authorList>
    </citation>
    <scope>NUCLEOTIDE SEQUENCE</scope>
</reference>
<organism evidence="4">
    <name type="scientific">Propionibacterium freudenreichii subsp. freudenreichii</name>
    <dbReference type="NCBI Taxonomy" id="66712"/>
    <lineage>
        <taxon>Bacteria</taxon>
        <taxon>Bacillati</taxon>
        <taxon>Actinomycetota</taxon>
        <taxon>Actinomycetes</taxon>
        <taxon>Propionibacteriales</taxon>
        <taxon>Propionibacteriaceae</taxon>
        <taxon>Propionibacterium</taxon>
    </lineage>
</organism>
<dbReference type="SUPFAM" id="SSF49764">
    <property type="entry name" value="HSP20-like chaperones"/>
    <property type="match status" value="1"/>
</dbReference>
<dbReference type="EMBL" id="LM676383">
    <property type="protein sequence ID" value="CEP25742.1"/>
    <property type="molecule type" value="Genomic_DNA"/>
</dbReference>
<comment type="similarity">
    <text evidence="1 2">Belongs to the small heat shock protein (HSP20) family.</text>
</comment>